<dbReference type="EMBL" id="KN716282">
    <property type="protein sequence ID" value="KJH48045.1"/>
    <property type="molecule type" value="Genomic_DNA"/>
</dbReference>
<reference evidence="2" key="2">
    <citation type="journal article" date="2016" name="Sci. Rep.">
        <title>Dictyocaulus viviparus genome, variome and transcriptome elucidate lungworm biology and support future intervention.</title>
        <authorList>
            <person name="McNulty S.N."/>
            <person name="Strube C."/>
            <person name="Rosa B.A."/>
            <person name="Martin J.C."/>
            <person name="Tyagi R."/>
            <person name="Choi Y.J."/>
            <person name="Wang Q."/>
            <person name="Hallsworth Pepin K."/>
            <person name="Zhang X."/>
            <person name="Ozersky P."/>
            <person name="Wilson R.K."/>
            <person name="Sternberg P.W."/>
            <person name="Gasser R.B."/>
            <person name="Mitreva M."/>
        </authorList>
    </citation>
    <scope>NUCLEOTIDE SEQUENCE [LARGE SCALE GENOMIC DNA]</scope>
    <source>
        <strain evidence="2">HannoverDv2000</strain>
    </source>
</reference>
<gene>
    <name evidence="1" type="ORF">DICVIV_05840</name>
</gene>
<reference evidence="1 2" key="1">
    <citation type="submission" date="2013-11" db="EMBL/GenBank/DDBJ databases">
        <title>Draft genome of the bovine lungworm Dictyocaulus viviparus.</title>
        <authorList>
            <person name="Mitreva M."/>
        </authorList>
    </citation>
    <scope>NUCLEOTIDE SEQUENCE [LARGE SCALE GENOMIC DNA]</scope>
    <source>
        <strain evidence="1 2">HannoverDv2000</strain>
    </source>
</reference>
<proteinExistence type="predicted"/>
<protein>
    <submittedName>
        <fullName evidence="1">Uncharacterized protein</fullName>
    </submittedName>
</protein>
<accession>A0A0D8XU47</accession>
<evidence type="ECO:0000313" key="1">
    <source>
        <dbReference type="EMBL" id="KJH48045.1"/>
    </source>
</evidence>
<sequence>MLTLLEPPGAKHVQTLGNRSAQHLLRLNPEDEYFDATDYESSNEITSTSNSITRFLDKYLVWKSSSDEYNGRWKSEFYKQPSWCDADLCLQQIRREDNDYKLRRDRSRYCGQITDRSQLLIDQN</sequence>
<keyword evidence="2" id="KW-1185">Reference proteome</keyword>
<dbReference type="OrthoDB" id="5860869at2759"/>
<name>A0A0D8XU47_DICVI</name>
<evidence type="ECO:0000313" key="2">
    <source>
        <dbReference type="Proteomes" id="UP000053766"/>
    </source>
</evidence>
<dbReference type="AlphaFoldDB" id="A0A0D8XU47"/>
<dbReference type="Proteomes" id="UP000053766">
    <property type="component" value="Unassembled WGS sequence"/>
</dbReference>
<organism evidence="1 2">
    <name type="scientific">Dictyocaulus viviparus</name>
    <name type="common">Bovine lungworm</name>
    <dbReference type="NCBI Taxonomy" id="29172"/>
    <lineage>
        <taxon>Eukaryota</taxon>
        <taxon>Metazoa</taxon>
        <taxon>Ecdysozoa</taxon>
        <taxon>Nematoda</taxon>
        <taxon>Chromadorea</taxon>
        <taxon>Rhabditida</taxon>
        <taxon>Rhabditina</taxon>
        <taxon>Rhabditomorpha</taxon>
        <taxon>Strongyloidea</taxon>
        <taxon>Metastrongylidae</taxon>
        <taxon>Dictyocaulus</taxon>
    </lineage>
</organism>
<dbReference type="STRING" id="29172.A0A0D8XU47"/>